<sequence length="639" mass="70852">VVCAATTAVYAEEEEKASPLALGISTTLLGTVTFVITLMYAINHYDNDMRKHTYSTIVSTISIFCAVLIFSTCNDMLSELGNQLEFDEHKMCLVNMGHMLTWYVLMQLFLAYVCGVIGNFDKGAQTEFEKENNFELNVKCWAQLLAHLTGFASINAWGSLQQLPFFRQTPEMTLLILPAGMLGSFLLQRTTDKVRTRLSEMDGEVDESEETWDEEAEECEDDVMGLTLSFNAVQSIRYFVADTLPNAEGEWEVMDIMKEGGGLYMGEIFFAGLIGAMGVVLVIGLGLLVEEDEEGSESEGGGSEEGGEHAEHGSHGEEKETKPLCVQIQERFYKIIVISLSMVYAWCCFYSGQLLLARFMSSTVGFDPMSLSLALAYFLTAMSFIAIRALDTIADNFFPAGGKSYQATTQVILAIGILVGFAWEQCFDQAVASIASRTTSVWGRHAVKALLAAMCVGVLVPAYKRFLLPMQILKGYRHGFVVQRVGERGHEELYHAAAVVAKTLTKRLAAITEHDHEKLHKVNKVVQKLQNTVVKYSGSANGHAVEASRHGHSAVGNGAPEGYAPLPASQAEELEKLRREVEELGTVRTENMRLSKENQTFKETFRESIKVLKSLQQTEEERAEGLRQHNLQMDHVLGR</sequence>
<feature type="transmembrane region" description="Helical" evidence="2">
    <location>
        <begin position="100"/>
        <end position="120"/>
    </location>
</feature>
<feature type="non-terminal residue" evidence="3">
    <location>
        <position position="1"/>
    </location>
</feature>
<dbReference type="EMBL" id="CAUYUJ010014708">
    <property type="protein sequence ID" value="CAK0844999.1"/>
    <property type="molecule type" value="Genomic_DNA"/>
</dbReference>
<feature type="transmembrane region" description="Helical" evidence="2">
    <location>
        <begin position="54"/>
        <end position="72"/>
    </location>
</feature>
<feature type="transmembrane region" description="Helical" evidence="2">
    <location>
        <begin position="445"/>
        <end position="463"/>
    </location>
</feature>
<proteinExistence type="predicted"/>
<feature type="transmembrane region" description="Helical" evidence="2">
    <location>
        <begin position="369"/>
        <end position="387"/>
    </location>
</feature>
<keyword evidence="2" id="KW-0812">Transmembrane</keyword>
<feature type="non-terminal residue" evidence="3">
    <location>
        <position position="639"/>
    </location>
</feature>
<feature type="region of interest" description="Disordered" evidence="1">
    <location>
        <begin position="293"/>
        <end position="320"/>
    </location>
</feature>
<evidence type="ECO:0008006" key="5">
    <source>
        <dbReference type="Google" id="ProtNLM"/>
    </source>
</evidence>
<feature type="transmembrane region" description="Helical" evidence="2">
    <location>
        <begin position="172"/>
        <end position="188"/>
    </location>
</feature>
<feature type="transmembrane region" description="Helical" evidence="2">
    <location>
        <begin position="141"/>
        <end position="160"/>
    </location>
</feature>
<protein>
    <recommendedName>
        <fullName evidence="5">ADP,ATP carrier protein</fullName>
    </recommendedName>
</protein>
<feature type="transmembrane region" description="Helical" evidence="2">
    <location>
        <begin position="407"/>
        <end position="424"/>
    </location>
</feature>
<feature type="transmembrane region" description="Helical" evidence="2">
    <location>
        <begin position="332"/>
        <end position="357"/>
    </location>
</feature>
<keyword evidence="2" id="KW-1133">Transmembrane helix</keyword>
<keyword evidence="2" id="KW-0472">Membrane</keyword>
<evidence type="ECO:0000256" key="1">
    <source>
        <dbReference type="SAM" id="MobiDB-lite"/>
    </source>
</evidence>
<dbReference type="Proteomes" id="UP001189429">
    <property type="component" value="Unassembled WGS sequence"/>
</dbReference>
<name>A0ABN9THK3_9DINO</name>
<gene>
    <name evidence="3" type="ORF">PCOR1329_LOCUS38931</name>
</gene>
<feature type="transmembrane region" description="Helical" evidence="2">
    <location>
        <begin position="268"/>
        <end position="289"/>
    </location>
</feature>
<reference evidence="3" key="1">
    <citation type="submission" date="2023-10" db="EMBL/GenBank/DDBJ databases">
        <authorList>
            <person name="Chen Y."/>
            <person name="Shah S."/>
            <person name="Dougan E. K."/>
            <person name="Thang M."/>
            <person name="Chan C."/>
        </authorList>
    </citation>
    <scope>NUCLEOTIDE SEQUENCE [LARGE SCALE GENOMIC DNA]</scope>
</reference>
<evidence type="ECO:0000256" key="2">
    <source>
        <dbReference type="SAM" id="Phobius"/>
    </source>
</evidence>
<feature type="compositionally biased region" description="Basic and acidic residues" evidence="1">
    <location>
        <begin position="306"/>
        <end position="320"/>
    </location>
</feature>
<feature type="region of interest" description="Disordered" evidence="1">
    <location>
        <begin position="620"/>
        <end position="639"/>
    </location>
</feature>
<keyword evidence="4" id="KW-1185">Reference proteome</keyword>
<accession>A0ABN9THK3</accession>
<evidence type="ECO:0000313" key="4">
    <source>
        <dbReference type="Proteomes" id="UP001189429"/>
    </source>
</evidence>
<organism evidence="3 4">
    <name type="scientific">Prorocentrum cordatum</name>
    <dbReference type="NCBI Taxonomy" id="2364126"/>
    <lineage>
        <taxon>Eukaryota</taxon>
        <taxon>Sar</taxon>
        <taxon>Alveolata</taxon>
        <taxon>Dinophyceae</taxon>
        <taxon>Prorocentrales</taxon>
        <taxon>Prorocentraceae</taxon>
        <taxon>Prorocentrum</taxon>
    </lineage>
</organism>
<feature type="transmembrane region" description="Helical" evidence="2">
    <location>
        <begin position="20"/>
        <end position="42"/>
    </location>
</feature>
<comment type="caution">
    <text evidence="3">The sequence shown here is derived from an EMBL/GenBank/DDBJ whole genome shotgun (WGS) entry which is preliminary data.</text>
</comment>
<evidence type="ECO:0000313" key="3">
    <source>
        <dbReference type="EMBL" id="CAK0844999.1"/>
    </source>
</evidence>